<evidence type="ECO:0000313" key="2">
    <source>
        <dbReference type="Proteomes" id="UP000436088"/>
    </source>
</evidence>
<gene>
    <name evidence="1" type="ORF">F3Y22_tig00117034pilonHSYRG00883</name>
</gene>
<comment type="caution">
    <text evidence="1">The sequence shown here is derived from an EMBL/GenBank/DDBJ whole genome shotgun (WGS) entry which is preliminary data.</text>
</comment>
<dbReference type="InterPro" id="IPR039859">
    <property type="entry name" value="PFA4/ZDH16/20/ERF2-like"/>
</dbReference>
<accession>A0A6A2WMY9</accession>
<name>A0A6A2WMY9_HIBSY</name>
<dbReference type="GO" id="GO:0016409">
    <property type="term" value="F:palmitoyltransferase activity"/>
    <property type="evidence" value="ECO:0007669"/>
    <property type="project" value="InterPro"/>
</dbReference>
<proteinExistence type="predicted"/>
<sequence>MQIALGIKGYFGFQPLMQIEIVVQLLLLLWSYFSVVLADPGSVPPNWRPAADEEKGETDQLNDLEFNGLQPDTSNQRIRYCRKYNHLKPPRCHHCLFPVPTRASHSQVVP</sequence>
<dbReference type="AlphaFoldDB" id="A0A6A2WMY9"/>
<dbReference type="Proteomes" id="UP000436088">
    <property type="component" value="Unassembled WGS sequence"/>
</dbReference>
<protein>
    <submittedName>
        <fullName evidence="1">Cytokinesis-related Sec1 family protein</fullName>
    </submittedName>
</protein>
<organism evidence="1 2">
    <name type="scientific">Hibiscus syriacus</name>
    <name type="common">Rose of Sharon</name>
    <dbReference type="NCBI Taxonomy" id="106335"/>
    <lineage>
        <taxon>Eukaryota</taxon>
        <taxon>Viridiplantae</taxon>
        <taxon>Streptophyta</taxon>
        <taxon>Embryophyta</taxon>
        <taxon>Tracheophyta</taxon>
        <taxon>Spermatophyta</taxon>
        <taxon>Magnoliopsida</taxon>
        <taxon>eudicotyledons</taxon>
        <taxon>Gunneridae</taxon>
        <taxon>Pentapetalae</taxon>
        <taxon>rosids</taxon>
        <taxon>malvids</taxon>
        <taxon>Malvales</taxon>
        <taxon>Malvaceae</taxon>
        <taxon>Malvoideae</taxon>
        <taxon>Hibiscus</taxon>
    </lineage>
</organism>
<reference evidence="1" key="1">
    <citation type="submission" date="2019-09" db="EMBL/GenBank/DDBJ databases">
        <title>Draft genome information of white flower Hibiscus syriacus.</title>
        <authorList>
            <person name="Kim Y.-M."/>
        </authorList>
    </citation>
    <scope>NUCLEOTIDE SEQUENCE [LARGE SCALE GENOMIC DNA]</scope>
    <source>
        <strain evidence="1">YM2019G1</strain>
    </source>
</reference>
<evidence type="ECO:0000313" key="1">
    <source>
        <dbReference type="EMBL" id="KAE8655140.1"/>
    </source>
</evidence>
<dbReference type="EMBL" id="VEPZ02001782">
    <property type="protein sequence ID" value="KAE8655140.1"/>
    <property type="molecule type" value="Genomic_DNA"/>
</dbReference>
<dbReference type="PANTHER" id="PTHR12246">
    <property type="entry name" value="PALMITOYLTRANSFERASE ZDHHC16"/>
    <property type="match status" value="1"/>
</dbReference>
<keyword evidence="2" id="KW-1185">Reference proteome</keyword>